<accession>A0A829HCZ1</accession>
<gene>
    <name evidence="2" type="ORF">Lpp41_00155</name>
</gene>
<feature type="non-terminal residue" evidence="2">
    <location>
        <position position="63"/>
    </location>
</feature>
<name>A0A829HCZ1_LACPA</name>
<dbReference type="AlphaFoldDB" id="A0A829HCZ1"/>
<protein>
    <submittedName>
        <fullName evidence="2">Uncharacterized protein</fullName>
    </submittedName>
</protein>
<dbReference type="Proteomes" id="UP000014244">
    <property type="component" value="Unassembled WGS sequence"/>
</dbReference>
<dbReference type="EMBL" id="ANKE01000009">
    <property type="protein sequence ID" value="EPC76435.1"/>
    <property type="molecule type" value="Genomic_DNA"/>
</dbReference>
<sequence length="63" mass="7198">MKCPLTNATSCAEKYSKAGKFKISNRNMKFIESKSSGGRPNRHRPFTINKVEDPAEVEKRLRN</sequence>
<proteinExistence type="predicted"/>
<evidence type="ECO:0000256" key="1">
    <source>
        <dbReference type="SAM" id="MobiDB-lite"/>
    </source>
</evidence>
<reference evidence="2 3" key="1">
    <citation type="journal article" date="2013" name="PLoS ONE">
        <title>Lactobacillus paracasei comparative genomics: towards species pan-genome definition and exploitation of diversity.</title>
        <authorList>
            <person name="Smokvina T."/>
            <person name="Wels M."/>
            <person name="Polka J."/>
            <person name="Chervaux C."/>
            <person name="Brisse S."/>
            <person name="Boekhorst J."/>
            <person name="van Hylckama Vlieg J.E."/>
            <person name="Siezen R.J."/>
        </authorList>
    </citation>
    <scope>NUCLEOTIDE SEQUENCE [LARGE SCALE GENOMIC DNA]</scope>
    <source>
        <strain evidence="2 3">Lpp41</strain>
    </source>
</reference>
<organism evidence="2 3">
    <name type="scientific">Lacticaseibacillus paracasei subsp. paracasei Lpp41</name>
    <dbReference type="NCBI Taxonomy" id="1256208"/>
    <lineage>
        <taxon>Bacteria</taxon>
        <taxon>Bacillati</taxon>
        <taxon>Bacillota</taxon>
        <taxon>Bacilli</taxon>
        <taxon>Lactobacillales</taxon>
        <taxon>Lactobacillaceae</taxon>
        <taxon>Lacticaseibacillus</taxon>
    </lineage>
</organism>
<evidence type="ECO:0000313" key="2">
    <source>
        <dbReference type="EMBL" id="EPC76435.1"/>
    </source>
</evidence>
<comment type="caution">
    <text evidence="2">The sequence shown here is derived from an EMBL/GenBank/DDBJ whole genome shotgun (WGS) entry which is preliminary data.</text>
</comment>
<feature type="compositionally biased region" description="Basic and acidic residues" evidence="1">
    <location>
        <begin position="50"/>
        <end position="63"/>
    </location>
</feature>
<evidence type="ECO:0000313" key="3">
    <source>
        <dbReference type="Proteomes" id="UP000014244"/>
    </source>
</evidence>
<feature type="region of interest" description="Disordered" evidence="1">
    <location>
        <begin position="31"/>
        <end position="63"/>
    </location>
</feature>